<accession>A0A5C6F4X1</accession>
<dbReference type="InterPro" id="IPR036280">
    <property type="entry name" value="Multihaem_cyt_sf"/>
</dbReference>
<proteinExistence type="predicted"/>
<evidence type="ECO:0000313" key="3">
    <source>
        <dbReference type="Proteomes" id="UP000318288"/>
    </source>
</evidence>
<keyword evidence="1" id="KW-0812">Transmembrane</keyword>
<reference evidence="2 3" key="1">
    <citation type="submission" date="2019-02" db="EMBL/GenBank/DDBJ databases">
        <title>Deep-cultivation of Planctomycetes and their phenomic and genomic characterization uncovers novel biology.</title>
        <authorList>
            <person name="Wiegand S."/>
            <person name="Jogler M."/>
            <person name="Boedeker C."/>
            <person name="Pinto D."/>
            <person name="Vollmers J."/>
            <person name="Rivas-Marin E."/>
            <person name="Kohn T."/>
            <person name="Peeters S.H."/>
            <person name="Heuer A."/>
            <person name="Rast P."/>
            <person name="Oberbeckmann S."/>
            <person name="Bunk B."/>
            <person name="Jeske O."/>
            <person name="Meyerdierks A."/>
            <person name="Storesund J.E."/>
            <person name="Kallscheuer N."/>
            <person name="Luecker S."/>
            <person name="Lage O.M."/>
            <person name="Pohl T."/>
            <person name="Merkel B.J."/>
            <person name="Hornburger P."/>
            <person name="Mueller R.-W."/>
            <person name="Bruemmer F."/>
            <person name="Labrenz M."/>
            <person name="Spormann A.M."/>
            <person name="Op Den Camp H."/>
            <person name="Overmann J."/>
            <person name="Amann R."/>
            <person name="Jetten M.S.M."/>
            <person name="Mascher T."/>
            <person name="Medema M.H."/>
            <person name="Devos D.P."/>
            <person name="Kaster A.-K."/>
            <person name="Ovreas L."/>
            <person name="Rohde M."/>
            <person name="Galperin M.Y."/>
            <person name="Jogler C."/>
        </authorList>
    </citation>
    <scope>NUCLEOTIDE SEQUENCE [LARGE SCALE GENOMIC DNA]</scope>
    <source>
        <strain evidence="2 3">Poly51</strain>
    </source>
</reference>
<feature type="transmembrane region" description="Helical" evidence="1">
    <location>
        <begin position="148"/>
        <end position="170"/>
    </location>
</feature>
<dbReference type="EMBL" id="SJPW01000003">
    <property type="protein sequence ID" value="TWU56398.1"/>
    <property type="molecule type" value="Genomic_DNA"/>
</dbReference>
<dbReference type="AlphaFoldDB" id="A0A5C6F4X1"/>
<keyword evidence="1" id="KW-0472">Membrane</keyword>
<dbReference type="PANTHER" id="PTHR39425:SF1">
    <property type="entry name" value="CYTOCHROME C7-LIKE DOMAIN-CONTAINING PROTEIN"/>
    <property type="match status" value="1"/>
</dbReference>
<protein>
    <submittedName>
        <fullName evidence="2">Class III cytochrome C family protein</fullName>
    </submittedName>
</protein>
<dbReference type="SUPFAM" id="SSF48695">
    <property type="entry name" value="Multiheme cytochromes"/>
    <property type="match status" value="1"/>
</dbReference>
<dbReference type="PANTHER" id="PTHR39425">
    <property type="entry name" value="LIPOPROTEIN CYTOCHROME C"/>
    <property type="match status" value="1"/>
</dbReference>
<name>A0A5C6F4X1_9BACT</name>
<keyword evidence="1" id="KW-1133">Transmembrane helix</keyword>
<keyword evidence="3" id="KW-1185">Reference proteome</keyword>
<organism evidence="2 3">
    <name type="scientific">Rubripirellula tenax</name>
    <dbReference type="NCBI Taxonomy" id="2528015"/>
    <lineage>
        <taxon>Bacteria</taxon>
        <taxon>Pseudomonadati</taxon>
        <taxon>Planctomycetota</taxon>
        <taxon>Planctomycetia</taxon>
        <taxon>Pirellulales</taxon>
        <taxon>Pirellulaceae</taxon>
        <taxon>Rubripirellula</taxon>
    </lineage>
</organism>
<comment type="caution">
    <text evidence="2">The sequence shown here is derived from an EMBL/GenBank/DDBJ whole genome shotgun (WGS) entry which is preliminary data.</text>
</comment>
<evidence type="ECO:0000313" key="2">
    <source>
        <dbReference type="EMBL" id="TWU56398.1"/>
    </source>
</evidence>
<sequence>MALRLRSQGVLCFLRELLCSSRRANGVAGPHRVARFLERISGRVVASQAYAGCRLLVALGSYPDSVNTAFLASQSNSRATQCRSVVGRDCQLASVTAILRPDRALDAFFFLLLLPRNESRRTVVGAGVVGLDSIIMQRFLFPRWINPLLGLLAVAGAAGAVFAGAMGGLLTDPVTLNIGYQPTQPVPFSHAIHAGQLKMDCRYCHNTVFDAAHAAVPPTATCVNCHSPANDQGVTALAAVHAESPKLAPIRESWETGRSMAWKRVHNLPEFVYFNHAAHVNSGVSCKSCHGRIDQMEVVYQHEELSMAWCITCHRNPEPHLRPKEFVTKLDWEFDNPEAQAAFAKEWRKDHNINPQVHCAVCHR</sequence>
<evidence type="ECO:0000256" key="1">
    <source>
        <dbReference type="SAM" id="Phobius"/>
    </source>
</evidence>
<gene>
    <name evidence="2" type="ORF">Poly51_23080</name>
</gene>
<dbReference type="Proteomes" id="UP000318288">
    <property type="component" value="Unassembled WGS sequence"/>
</dbReference>
<dbReference type="CDD" id="cd08168">
    <property type="entry name" value="Cytochrom_C3"/>
    <property type="match status" value="1"/>
</dbReference>
<dbReference type="Gene3D" id="3.90.10.10">
    <property type="entry name" value="Cytochrome C3"/>
    <property type="match status" value="2"/>
</dbReference>